<keyword evidence="3" id="KW-0503">Monooxygenase</keyword>
<dbReference type="Pfam" id="PF01494">
    <property type="entry name" value="FAD_binding_3"/>
    <property type="match status" value="1"/>
</dbReference>
<dbReference type="Pfam" id="PF00724">
    <property type="entry name" value="Oxidored_FMN"/>
    <property type="match status" value="1"/>
</dbReference>
<dbReference type="SUPFAM" id="SSF51395">
    <property type="entry name" value="FMN-linked oxidoreductases"/>
    <property type="match status" value="1"/>
</dbReference>
<evidence type="ECO:0000313" key="4">
    <source>
        <dbReference type="Proteomes" id="UP000198639"/>
    </source>
</evidence>
<dbReference type="Gene3D" id="3.20.20.70">
    <property type="entry name" value="Aldolase class I"/>
    <property type="match status" value="1"/>
</dbReference>
<keyword evidence="3" id="KW-0560">Oxidoreductase</keyword>
<dbReference type="InterPro" id="IPR002938">
    <property type="entry name" value="FAD-bd"/>
</dbReference>
<evidence type="ECO:0000259" key="2">
    <source>
        <dbReference type="Pfam" id="PF01494"/>
    </source>
</evidence>
<dbReference type="InterPro" id="IPR044152">
    <property type="entry name" value="YqjM-like"/>
</dbReference>
<dbReference type="InterPro" id="IPR013785">
    <property type="entry name" value="Aldolase_TIM"/>
</dbReference>
<dbReference type="Gene3D" id="3.50.50.60">
    <property type="entry name" value="FAD/NAD(P)-binding domain"/>
    <property type="match status" value="1"/>
</dbReference>
<name>A0A1I1QHV5_9BURK</name>
<dbReference type="PANTHER" id="PTHR43303">
    <property type="entry name" value="NADPH DEHYDROGENASE C23G7.10C-RELATED"/>
    <property type="match status" value="1"/>
</dbReference>
<protein>
    <submittedName>
        <fullName evidence="3">Anthraniloyl-CoA monooxygenase</fullName>
    </submittedName>
</protein>
<reference evidence="4" key="1">
    <citation type="submission" date="2016-10" db="EMBL/GenBank/DDBJ databases">
        <authorList>
            <person name="Varghese N."/>
            <person name="Submissions S."/>
        </authorList>
    </citation>
    <scope>NUCLEOTIDE SEQUENCE [LARGE SCALE GENOMIC DNA]</scope>
    <source>
        <strain evidence="4">CGMCC 1.12041</strain>
    </source>
</reference>
<dbReference type="PRINTS" id="PR00420">
    <property type="entry name" value="RNGMNOXGNASE"/>
</dbReference>
<dbReference type="CDD" id="cd02932">
    <property type="entry name" value="OYE_YqiM_FMN"/>
    <property type="match status" value="1"/>
</dbReference>
<sequence>MNIVCVGGGPAGLYFGLLMKKRHPGYTVTVVERNRASDTFGWGVVFSDQTLGNLAAADEPSARAILQSFNHWDDIDVHFKGRSVSSGGHGFCGIARKRLLNILQERGAELGVRLEFEHEVRDDAELARDYGADLVVACDGVNSAVRNRHAAVYEPEVEQRQCRFVWLGTRKKFDAFTFAFEETEFGWFQAHAYQYDGETSTFIIETLDATWRAAGLDAMEQGEALAFCERLFARYLDGQGLMANAAHLRGSGMWIRFPRIACRQWVHWTEAGGRRVPVVLMGDAAHTAHFSIGSGTKLALEDAIELARCLEDPAASLPVALEAYEAARRMEVLKLQSAARNSMEWFENVQRYTAMEAEQFAYSLLTRSQRLSHENLRLRDPAYVGDFERWFAERAARQAGVAPAPQPAPPMFTPYKVRDVLLKNRVIVSPMAQYSAVDGTVGDFHLAHLGARALGGAALVMAEMTCVSADARITPGCPGLYAPEHTAAWKRIVDFVHAGSDAKIGIQLGHAGAKGSTRPMWDGIDLPLEEGNWPLVAASPRQYLEGVSQVAREATLDDLERIKAGFVRATQAAAEAGFDWLELHCAHGYLLSSFISPLTNQRVDAYGGSLENRCRYPLEVFAAIRAAWPAGLPISVRLSAHDWVEGGITPDDAVTIARLFKAAGADMIDCSSGQVSKEEKPVYGRMFQAPFADRIRNEAGIPTIAVGSIYEADHVNGIVSAGRADLCAVARPHLANPAWTLNEAARIGYTGAAWPRQYRAGKQQLERNLERERQLQAAGAGLSPQQLAARLLEG</sequence>
<feature type="domain" description="NADH:flavin oxidoreductase/NADH oxidase N-terminal" evidence="1">
    <location>
        <begin position="411"/>
        <end position="740"/>
    </location>
</feature>
<dbReference type="GO" id="GO:0004497">
    <property type="term" value="F:monooxygenase activity"/>
    <property type="evidence" value="ECO:0007669"/>
    <property type="project" value="UniProtKB-KW"/>
</dbReference>
<evidence type="ECO:0000313" key="3">
    <source>
        <dbReference type="EMBL" id="SFD21562.1"/>
    </source>
</evidence>
<dbReference type="PANTHER" id="PTHR43303:SF3">
    <property type="entry name" value="BLR3436 PROTEIN"/>
    <property type="match status" value="1"/>
</dbReference>
<dbReference type="OrthoDB" id="8521686at2"/>
<proteinExistence type="predicted"/>
<dbReference type="NCBIfam" id="NF006101">
    <property type="entry name" value="PRK08255.1"/>
    <property type="match status" value="1"/>
</dbReference>
<dbReference type="GO" id="GO:0010181">
    <property type="term" value="F:FMN binding"/>
    <property type="evidence" value="ECO:0007669"/>
    <property type="project" value="InterPro"/>
</dbReference>
<evidence type="ECO:0000259" key="1">
    <source>
        <dbReference type="Pfam" id="PF00724"/>
    </source>
</evidence>
<dbReference type="Gene3D" id="3.30.9.20">
    <property type="match status" value="1"/>
</dbReference>
<keyword evidence="4" id="KW-1185">Reference proteome</keyword>
<dbReference type="RefSeq" id="WP_091875516.1">
    <property type="nucleotide sequence ID" value="NZ_FOLD01000019.1"/>
</dbReference>
<dbReference type="GO" id="GO:0071949">
    <property type="term" value="F:FAD binding"/>
    <property type="evidence" value="ECO:0007669"/>
    <property type="project" value="InterPro"/>
</dbReference>
<dbReference type="SUPFAM" id="SSF51905">
    <property type="entry name" value="FAD/NAD(P)-binding domain"/>
    <property type="match status" value="1"/>
</dbReference>
<dbReference type="InterPro" id="IPR001155">
    <property type="entry name" value="OxRdtase_FMN_N"/>
</dbReference>
<dbReference type="AlphaFoldDB" id="A0A1I1QHV5"/>
<accession>A0A1I1QHV5</accession>
<dbReference type="STRING" id="1164594.SAMN05216204_11942"/>
<organism evidence="3 4">
    <name type="scientific">Massilia yuzhufengensis</name>
    <dbReference type="NCBI Taxonomy" id="1164594"/>
    <lineage>
        <taxon>Bacteria</taxon>
        <taxon>Pseudomonadati</taxon>
        <taxon>Pseudomonadota</taxon>
        <taxon>Betaproteobacteria</taxon>
        <taxon>Burkholderiales</taxon>
        <taxon>Oxalobacteraceae</taxon>
        <taxon>Telluria group</taxon>
        <taxon>Massilia</taxon>
    </lineage>
</organism>
<dbReference type="GO" id="GO:0003959">
    <property type="term" value="F:NADPH dehydrogenase activity"/>
    <property type="evidence" value="ECO:0007669"/>
    <property type="project" value="InterPro"/>
</dbReference>
<dbReference type="InterPro" id="IPR036188">
    <property type="entry name" value="FAD/NAD-bd_sf"/>
</dbReference>
<dbReference type="Proteomes" id="UP000198639">
    <property type="component" value="Unassembled WGS sequence"/>
</dbReference>
<dbReference type="GO" id="GO:0050661">
    <property type="term" value="F:NADP binding"/>
    <property type="evidence" value="ECO:0007669"/>
    <property type="project" value="InterPro"/>
</dbReference>
<dbReference type="EMBL" id="FOLD01000019">
    <property type="protein sequence ID" value="SFD21562.1"/>
    <property type="molecule type" value="Genomic_DNA"/>
</dbReference>
<feature type="domain" description="FAD-binding" evidence="2">
    <location>
        <begin position="3"/>
        <end position="329"/>
    </location>
</feature>
<gene>
    <name evidence="3" type="ORF">SAMN05216204_11942</name>
</gene>